<evidence type="ECO:0000256" key="5">
    <source>
        <dbReference type="SAM" id="Phobius"/>
    </source>
</evidence>
<dbReference type="Pfam" id="PF07690">
    <property type="entry name" value="MFS_1"/>
    <property type="match status" value="1"/>
</dbReference>
<feature type="transmembrane region" description="Helical" evidence="5">
    <location>
        <begin position="337"/>
        <end position="355"/>
    </location>
</feature>
<evidence type="ECO:0000313" key="8">
    <source>
        <dbReference type="Proteomes" id="UP001165074"/>
    </source>
</evidence>
<protein>
    <submittedName>
        <fullName evidence="7">MFS transporter</fullName>
    </submittedName>
</protein>
<dbReference type="InterPro" id="IPR020846">
    <property type="entry name" value="MFS_dom"/>
</dbReference>
<keyword evidence="2 5" id="KW-0812">Transmembrane</keyword>
<dbReference type="EMBL" id="BSTK01000014">
    <property type="protein sequence ID" value="GLY89791.1"/>
    <property type="molecule type" value="Genomic_DNA"/>
</dbReference>
<feature type="transmembrane region" description="Helical" evidence="5">
    <location>
        <begin position="308"/>
        <end position="325"/>
    </location>
</feature>
<evidence type="ECO:0000313" key="7">
    <source>
        <dbReference type="EMBL" id="GLY89791.1"/>
    </source>
</evidence>
<dbReference type="Proteomes" id="UP001165074">
    <property type="component" value="Unassembled WGS sequence"/>
</dbReference>
<feature type="transmembrane region" description="Helical" evidence="5">
    <location>
        <begin position="205"/>
        <end position="223"/>
    </location>
</feature>
<evidence type="ECO:0000256" key="2">
    <source>
        <dbReference type="ARBA" id="ARBA00022692"/>
    </source>
</evidence>
<dbReference type="InterPro" id="IPR036259">
    <property type="entry name" value="MFS_trans_sf"/>
</dbReference>
<evidence type="ECO:0000256" key="4">
    <source>
        <dbReference type="ARBA" id="ARBA00023136"/>
    </source>
</evidence>
<feature type="domain" description="Major facilitator superfamily (MFS) profile" evidence="6">
    <location>
        <begin position="19"/>
        <end position="482"/>
    </location>
</feature>
<dbReference type="GO" id="GO:0022857">
    <property type="term" value="F:transmembrane transporter activity"/>
    <property type="evidence" value="ECO:0007669"/>
    <property type="project" value="InterPro"/>
</dbReference>
<feature type="transmembrane region" description="Helical" evidence="5">
    <location>
        <begin position="85"/>
        <end position="108"/>
    </location>
</feature>
<dbReference type="PROSITE" id="PS50850">
    <property type="entry name" value="MFS"/>
    <property type="match status" value="1"/>
</dbReference>
<name>A0A9W6S9W7_9ACTN</name>
<feature type="transmembrane region" description="Helical" evidence="5">
    <location>
        <begin position="50"/>
        <end position="73"/>
    </location>
</feature>
<keyword evidence="4 5" id="KW-0472">Membrane</keyword>
<comment type="caution">
    <text evidence="7">The sequence shown here is derived from an EMBL/GenBank/DDBJ whole genome shotgun (WGS) entry which is preliminary data.</text>
</comment>
<dbReference type="AlphaFoldDB" id="A0A9W6S9W7"/>
<dbReference type="RefSeq" id="WP_285580253.1">
    <property type="nucleotide sequence ID" value="NZ_BSTK01000014.1"/>
</dbReference>
<keyword evidence="3 5" id="KW-1133">Transmembrane helix</keyword>
<dbReference type="Gene3D" id="1.20.1720.10">
    <property type="entry name" value="Multidrug resistance protein D"/>
    <property type="match status" value="1"/>
</dbReference>
<keyword evidence="8" id="KW-1185">Reference proteome</keyword>
<comment type="subcellular location">
    <subcellularLocation>
        <location evidence="1">Cell membrane</location>
        <topology evidence="1">Multi-pass membrane protein</topology>
    </subcellularLocation>
</comment>
<reference evidence="7" key="1">
    <citation type="submission" date="2023-03" db="EMBL/GenBank/DDBJ databases">
        <title>Actinoallomurus iriomotensis NBRC 103684.</title>
        <authorList>
            <person name="Ichikawa N."/>
            <person name="Sato H."/>
            <person name="Tonouchi N."/>
        </authorList>
    </citation>
    <scope>NUCLEOTIDE SEQUENCE</scope>
    <source>
        <strain evidence="7">NBRC 103684</strain>
    </source>
</reference>
<feature type="transmembrane region" description="Helical" evidence="5">
    <location>
        <begin position="114"/>
        <end position="132"/>
    </location>
</feature>
<dbReference type="PANTHER" id="PTHR42718:SF49">
    <property type="entry name" value="EXPORT PROTEIN"/>
    <property type="match status" value="1"/>
</dbReference>
<dbReference type="SUPFAM" id="SSF103473">
    <property type="entry name" value="MFS general substrate transporter"/>
    <property type="match status" value="1"/>
</dbReference>
<gene>
    <name evidence="7" type="ORF">Airi02_077200</name>
</gene>
<feature type="transmembrane region" description="Helical" evidence="5">
    <location>
        <begin position="273"/>
        <end position="296"/>
    </location>
</feature>
<feature type="transmembrane region" description="Helical" evidence="5">
    <location>
        <begin position="175"/>
        <end position="193"/>
    </location>
</feature>
<evidence type="ECO:0000256" key="3">
    <source>
        <dbReference type="ARBA" id="ARBA00022989"/>
    </source>
</evidence>
<feature type="transmembrane region" description="Helical" evidence="5">
    <location>
        <begin position="455"/>
        <end position="478"/>
    </location>
</feature>
<accession>A0A9W6S9W7</accession>
<feature type="transmembrane region" description="Helical" evidence="5">
    <location>
        <begin position="144"/>
        <end position="169"/>
    </location>
</feature>
<feature type="transmembrane region" description="Helical" evidence="5">
    <location>
        <begin position="402"/>
        <end position="426"/>
    </location>
</feature>
<dbReference type="Gene3D" id="1.20.1250.20">
    <property type="entry name" value="MFS general substrate transporter like domains"/>
    <property type="match status" value="1"/>
</dbReference>
<evidence type="ECO:0000256" key="1">
    <source>
        <dbReference type="ARBA" id="ARBA00004651"/>
    </source>
</evidence>
<proteinExistence type="predicted"/>
<dbReference type="PANTHER" id="PTHR42718">
    <property type="entry name" value="MAJOR FACILITATOR SUPERFAMILY MULTIDRUG TRANSPORTER MFSC"/>
    <property type="match status" value="1"/>
</dbReference>
<dbReference type="PRINTS" id="PR01036">
    <property type="entry name" value="TCRTETB"/>
</dbReference>
<evidence type="ECO:0000259" key="6">
    <source>
        <dbReference type="PROSITE" id="PS50850"/>
    </source>
</evidence>
<organism evidence="7 8">
    <name type="scientific">Actinoallomurus iriomotensis</name>
    <dbReference type="NCBI Taxonomy" id="478107"/>
    <lineage>
        <taxon>Bacteria</taxon>
        <taxon>Bacillati</taxon>
        <taxon>Actinomycetota</taxon>
        <taxon>Actinomycetes</taxon>
        <taxon>Streptosporangiales</taxon>
        <taxon>Thermomonosporaceae</taxon>
        <taxon>Actinoallomurus</taxon>
    </lineage>
</organism>
<dbReference type="GO" id="GO:0005886">
    <property type="term" value="C:plasma membrane"/>
    <property type="evidence" value="ECO:0007669"/>
    <property type="project" value="UniProtKB-SubCell"/>
</dbReference>
<dbReference type="InterPro" id="IPR011701">
    <property type="entry name" value="MFS"/>
</dbReference>
<feature type="transmembrane region" description="Helical" evidence="5">
    <location>
        <begin position="361"/>
        <end position="382"/>
    </location>
</feature>
<sequence>MSTISVGARPARRVSPPVTAATVLLGVLALAMSIAGTAVAVPRIGDDLGVSGAALQWVVAGYNLTFAACTLVCGSLADLFGRRRVFTLGAALFTVAALAGTVANGIWLLDAARLLAGVGAAGMMAAGGAILASTFDGAARTRAFAGMGTMAGVGIAIGPSLSGWMIGGFGWRGTFGAYVVAGLLVLAGSRFAPESRAGERPRVDHGGITTFVGGLAALMFGIMQGPEQGWSSAPVLVALAAGALLLVAFGVVERRGAHPVLDLTLIRNRPFMGWCLGTLATSIGFVGVLVFLPTYLQGVNGVPASRSGVLMLMLTAPVLVVPPLGGRLVTRGVPGRTLMTAALGLIAAGNAWLTVLRPGIGVTGLLGPLLLIGVGMGLSFGITDGQAMNIVEPARAGTAAGFLNTVRGAAEALVIAVFGAALVSLIRVETGSPAAAARIAAGEVARTERAAFTDAWHSALSGVALVTALCAVAVFVLLRPRRAAS</sequence>
<dbReference type="CDD" id="cd17321">
    <property type="entry name" value="MFS_MMR_MDR_like"/>
    <property type="match status" value="1"/>
</dbReference>
<feature type="transmembrane region" description="Helical" evidence="5">
    <location>
        <begin position="229"/>
        <end position="252"/>
    </location>
</feature>